<dbReference type="Pfam" id="PF00528">
    <property type="entry name" value="BPD_transp_1"/>
    <property type="match status" value="1"/>
</dbReference>
<dbReference type="RefSeq" id="WP_015558808.1">
    <property type="nucleotide sequence ID" value="NC_021039.1"/>
</dbReference>
<evidence type="ECO:0000259" key="10">
    <source>
        <dbReference type="PROSITE" id="PS50928"/>
    </source>
</evidence>
<dbReference type="Gene3D" id="1.10.3720.10">
    <property type="entry name" value="MetI-like"/>
    <property type="match status" value="1"/>
</dbReference>
<dbReference type="InterPro" id="IPR035906">
    <property type="entry name" value="MetI-like_sf"/>
</dbReference>
<keyword evidence="12" id="KW-1185">Reference proteome</keyword>
<keyword evidence="5 9" id="KW-0812">Transmembrane</keyword>
<reference evidence="11" key="1">
    <citation type="submission" date="2010-03" db="EMBL/GenBank/DDBJ databases">
        <title>The genome sequence of Ruminococcus sp. 18P13.</title>
        <authorList>
            <consortium name="metaHIT consortium -- http://www.metahit.eu/"/>
            <person name="Pajon A."/>
            <person name="Turner K."/>
            <person name="Parkhill J."/>
            <person name="Bernalier A."/>
        </authorList>
    </citation>
    <scope>NUCLEOTIDE SEQUENCE [LARGE SCALE GENOMIC DNA]</scope>
    <source>
        <strain evidence="11">Type strain: 18P13</strain>
    </source>
</reference>
<dbReference type="PANTHER" id="PTHR30614:SF20">
    <property type="entry name" value="GLUTAMINE TRANSPORT SYSTEM PERMEASE PROTEIN GLNP"/>
    <property type="match status" value="1"/>
</dbReference>
<feature type="domain" description="ABC transmembrane type-1" evidence="10">
    <location>
        <begin position="28"/>
        <end position="220"/>
    </location>
</feature>
<dbReference type="InterPro" id="IPR000515">
    <property type="entry name" value="MetI-like"/>
</dbReference>
<evidence type="ECO:0000256" key="5">
    <source>
        <dbReference type="ARBA" id="ARBA00022692"/>
    </source>
</evidence>
<feature type="transmembrane region" description="Helical" evidence="9">
    <location>
        <begin position="199"/>
        <end position="220"/>
    </location>
</feature>
<comment type="subcellular location">
    <subcellularLocation>
        <location evidence="1 9">Cell membrane</location>
        <topology evidence="1 9">Multi-pass membrane protein</topology>
    </subcellularLocation>
</comment>
<dbReference type="GeneID" id="83156527"/>
<dbReference type="STRING" id="213810.RUM_18510"/>
<dbReference type="NCBIfam" id="TIGR01726">
    <property type="entry name" value="HEQRo_perm_3TM"/>
    <property type="match status" value="1"/>
</dbReference>
<organism evidence="11 12">
    <name type="scientific">Ruminococcus champanellensis (strain DSM 18848 / JCM 17042 / KCTC 15320 / 18P13)</name>
    <dbReference type="NCBI Taxonomy" id="213810"/>
    <lineage>
        <taxon>Bacteria</taxon>
        <taxon>Bacillati</taxon>
        <taxon>Bacillota</taxon>
        <taxon>Clostridia</taxon>
        <taxon>Eubacteriales</taxon>
        <taxon>Oscillospiraceae</taxon>
        <taxon>Ruminococcus</taxon>
    </lineage>
</organism>
<keyword evidence="7 9" id="KW-1133">Transmembrane helix</keyword>
<dbReference type="PANTHER" id="PTHR30614">
    <property type="entry name" value="MEMBRANE COMPONENT OF AMINO ACID ABC TRANSPORTER"/>
    <property type="match status" value="1"/>
</dbReference>
<dbReference type="FunFam" id="1.10.3720.10:FF:000033">
    <property type="entry name" value="Polar amino acid ABC transporter permease"/>
    <property type="match status" value="1"/>
</dbReference>
<dbReference type="HOGENOM" id="CLU_019602_1_1_9"/>
<gene>
    <name evidence="11" type="ordered locus">RUM_18510</name>
</gene>
<evidence type="ECO:0000256" key="3">
    <source>
        <dbReference type="ARBA" id="ARBA00022448"/>
    </source>
</evidence>
<feature type="transmembrane region" description="Helical" evidence="9">
    <location>
        <begin position="71"/>
        <end position="96"/>
    </location>
</feature>
<dbReference type="PATRIC" id="fig|213810.4.peg.1749"/>
<evidence type="ECO:0000256" key="2">
    <source>
        <dbReference type="ARBA" id="ARBA00010072"/>
    </source>
</evidence>
<evidence type="ECO:0000313" key="11">
    <source>
        <dbReference type="EMBL" id="CBL17902.1"/>
    </source>
</evidence>
<accession>D4LE57</accession>
<dbReference type="BioCyc" id="RCHA213810:RUM_RS08980-MONOMER"/>
<evidence type="ECO:0000256" key="4">
    <source>
        <dbReference type="ARBA" id="ARBA00022475"/>
    </source>
</evidence>
<dbReference type="Proteomes" id="UP000007054">
    <property type="component" value="Chromosome"/>
</dbReference>
<comment type="similarity">
    <text evidence="2">Belongs to the binding-protein-dependent transport system permease family. HisMQ subfamily.</text>
</comment>
<keyword evidence="6" id="KW-0029">Amino-acid transport</keyword>
<evidence type="ECO:0000313" key="12">
    <source>
        <dbReference type="Proteomes" id="UP000007054"/>
    </source>
</evidence>
<dbReference type="GO" id="GO:0043190">
    <property type="term" value="C:ATP-binding cassette (ABC) transporter complex"/>
    <property type="evidence" value="ECO:0007669"/>
    <property type="project" value="InterPro"/>
</dbReference>
<keyword evidence="4" id="KW-1003">Cell membrane</keyword>
<reference evidence="11" key="2">
    <citation type="submission" date="2010-03" db="EMBL/GenBank/DDBJ databases">
        <authorList>
            <person name="Pajon A."/>
        </authorList>
    </citation>
    <scope>NUCLEOTIDE SEQUENCE</scope>
    <source>
        <strain evidence="11">Type strain: 18P13</strain>
    </source>
</reference>
<dbReference type="GO" id="GO:0006865">
    <property type="term" value="P:amino acid transport"/>
    <property type="evidence" value="ECO:0007669"/>
    <property type="project" value="UniProtKB-KW"/>
</dbReference>
<evidence type="ECO:0000256" key="6">
    <source>
        <dbReference type="ARBA" id="ARBA00022970"/>
    </source>
</evidence>
<evidence type="ECO:0000256" key="1">
    <source>
        <dbReference type="ARBA" id="ARBA00004651"/>
    </source>
</evidence>
<keyword evidence="3 9" id="KW-0813">Transport</keyword>
<dbReference type="AlphaFoldDB" id="D4LE57"/>
<dbReference type="EMBL" id="FP929052">
    <property type="protein sequence ID" value="CBL17902.1"/>
    <property type="molecule type" value="Genomic_DNA"/>
</dbReference>
<dbReference type="CDD" id="cd06261">
    <property type="entry name" value="TM_PBP2"/>
    <property type="match status" value="1"/>
</dbReference>
<evidence type="ECO:0000256" key="8">
    <source>
        <dbReference type="ARBA" id="ARBA00023136"/>
    </source>
</evidence>
<feature type="transmembrane region" description="Helical" evidence="9">
    <location>
        <begin position="28"/>
        <end position="51"/>
    </location>
</feature>
<proteinExistence type="inferred from homology"/>
<dbReference type="SUPFAM" id="SSF161098">
    <property type="entry name" value="MetI-like"/>
    <property type="match status" value="1"/>
</dbReference>
<dbReference type="GO" id="GO:0022857">
    <property type="term" value="F:transmembrane transporter activity"/>
    <property type="evidence" value="ECO:0007669"/>
    <property type="project" value="InterPro"/>
</dbReference>
<sequence length="233" mass="25489">MHIFGDLPDALSNTFLKDDRWKYLTDGLSTTLIVTFFAVILGMVLGFLIAIVRATHDKNGKLGVLNFFAKVYLTVIRGTPVVVQLLILYFIIFATVNIDKTLVAILAFGLNSAAYVAEIVRSGIMSIDNGQFEAGASLGLNYSKTMLCIILPQAFKNILPALANECIVLLKETSVAGYIALVDLTKGGDIIRSQTYEAFLPLIAVAIIYLVMVMFLSAMVTKLERRLAKSDRG</sequence>
<dbReference type="PROSITE" id="PS50928">
    <property type="entry name" value="ABC_TM1"/>
    <property type="match status" value="1"/>
</dbReference>
<evidence type="ECO:0000256" key="7">
    <source>
        <dbReference type="ARBA" id="ARBA00022989"/>
    </source>
</evidence>
<dbReference type="InterPro" id="IPR043429">
    <property type="entry name" value="ArtM/GltK/GlnP/TcyL/YhdX-like"/>
</dbReference>
<dbReference type="InterPro" id="IPR010065">
    <property type="entry name" value="AA_ABC_transptr_permease_3TM"/>
</dbReference>
<dbReference type="KEGG" id="rch:RUM_18510"/>
<keyword evidence="8 9" id="KW-0472">Membrane</keyword>
<protein>
    <submittedName>
        <fullName evidence="11">Amino acid ABC transporter membrane protein, PAAT family (TC 3.A.1.3.-)</fullName>
    </submittedName>
</protein>
<evidence type="ECO:0000256" key="9">
    <source>
        <dbReference type="RuleBase" id="RU363032"/>
    </source>
</evidence>
<name>D4LE57_RUMC1</name>